<gene>
    <name evidence="1" type="ORF">P879_02289</name>
</gene>
<keyword evidence="2" id="KW-1185">Reference proteome</keyword>
<dbReference type="Gene3D" id="3.40.309.10">
    <property type="entry name" value="Aldehyde Dehydrogenase, Chain A, domain 2"/>
    <property type="match status" value="1"/>
</dbReference>
<name>A0A8T0DNX9_9TREM</name>
<sequence>MSSSQHISDHQHNFQIKLIAGPDLIRFGGYLSDNMESGPNLSLEYGNLHCTVNVVESMYAATQHIVLYGGAHTETIVTENSESNCSKSAVCCILLQRLLPRDSSEKLTMPACFTIPTHDLQVFIALDWVSKIS</sequence>
<evidence type="ECO:0000313" key="2">
    <source>
        <dbReference type="Proteomes" id="UP000699462"/>
    </source>
</evidence>
<accession>A0A8T0DNX9</accession>
<comment type="caution">
    <text evidence="1">The sequence shown here is derived from an EMBL/GenBank/DDBJ whole genome shotgun (WGS) entry which is preliminary data.</text>
</comment>
<dbReference type="InterPro" id="IPR020593">
    <property type="entry name" value="G-glutamylP_reductase_CS"/>
</dbReference>
<dbReference type="Proteomes" id="UP000699462">
    <property type="component" value="Unassembled WGS sequence"/>
</dbReference>
<dbReference type="OrthoDB" id="1934954at2759"/>
<dbReference type="EMBL" id="JTDF01002816">
    <property type="protein sequence ID" value="KAF8568411.1"/>
    <property type="molecule type" value="Genomic_DNA"/>
</dbReference>
<reference evidence="1 2" key="1">
    <citation type="submission" date="2019-07" db="EMBL/GenBank/DDBJ databases">
        <title>Annotation for the trematode Paragonimus westermani.</title>
        <authorList>
            <person name="Choi Y.-J."/>
        </authorList>
    </citation>
    <scope>NUCLEOTIDE SEQUENCE [LARGE SCALE GENOMIC DNA]</scope>
    <source>
        <strain evidence="1">180907_Pwestermani</strain>
    </source>
</reference>
<dbReference type="GO" id="GO:0004350">
    <property type="term" value="F:glutamate-5-semialdehyde dehydrogenase activity"/>
    <property type="evidence" value="ECO:0007669"/>
    <property type="project" value="InterPro"/>
</dbReference>
<dbReference type="AlphaFoldDB" id="A0A8T0DNX9"/>
<dbReference type="InterPro" id="IPR016163">
    <property type="entry name" value="Ald_DH_C"/>
</dbReference>
<dbReference type="PROSITE" id="PS01223">
    <property type="entry name" value="PROA"/>
    <property type="match status" value="1"/>
</dbReference>
<evidence type="ECO:0000313" key="1">
    <source>
        <dbReference type="EMBL" id="KAF8568411.1"/>
    </source>
</evidence>
<proteinExistence type="predicted"/>
<organism evidence="1 2">
    <name type="scientific">Paragonimus westermani</name>
    <dbReference type="NCBI Taxonomy" id="34504"/>
    <lineage>
        <taxon>Eukaryota</taxon>
        <taxon>Metazoa</taxon>
        <taxon>Spiralia</taxon>
        <taxon>Lophotrochozoa</taxon>
        <taxon>Platyhelminthes</taxon>
        <taxon>Trematoda</taxon>
        <taxon>Digenea</taxon>
        <taxon>Plagiorchiida</taxon>
        <taxon>Troglotremata</taxon>
        <taxon>Troglotrematidae</taxon>
        <taxon>Paragonimus</taxon>
    </lineage>
</organism>
<protein>
    <submittedName>
        <fullName evidence="1">Uncharacterized protein</fullName>
    </submittedName>
</protein>